<accession>A0A3Q2DE04</accession>
<dbReference type="AlphaFoldDB" id="A0A3Q2DE04"/>
<evidence type="ECO:0000256" key="1">
    <source>
        <dbReference type="SAM" id="MobiDB-lite"/>
    </source>
</evidence>
<proteinExistence type="predicted"/>
<protein>
    <submittedName>
        <fullName evidence="2">Abraxas 1, BRCA1 A complex subunit</fullName>
    </submittedName>
</protein>
<dbReference type="InterPro" id="IPR023238">
    <property type="entry name" value="FAM175"/>
</dbReference>
<evidence type="ECO:0000313" key="2">
    <source>
        <dbReference type="Ensembl" id="ENSCVAP00000017137.1"/>
    </source>
</evidence>
<keyword evidence="3" id="KW-1185">Reference proteome</keyword>
<dbReference type="GO" id="GO:0008017">
    <property type="term" value="F:microtubule binding"/>
    <property type="evidence" value="ECO:0007669"/>
    <property type="project" value="TreeGrafter"/>
</dbReference>
<feature type="compositionally biased region" description="Basic and acidic residues" evidence="1">
    <location>
        <begin position="240"/>
        <end position="253"/>
    </location>
</feature>
<name>A0A3Q2DE04_CYPVA</name>
<reference evidence="2" key="2">
    <citation type="submission" date="2025-09" db="UniProtKB">
        <authorList>
            <consortium name="Ensembl"/>
        </authorList>
    </citation>
    <scope>IDENTIFICATION</scope>
</reference>
<dbReference type="GO" id="GO:0070536">
    <property type="term" value="P:protein K63-linked deubiquitination"/>
    <property type="evidence" value="ECO:0007669"/>
    <property type="project" value="TreeGrafter"/>
</dbReference>
<dbReference type="GO" id="GO:0090307">
    <property type="term" value="P:mitotic spindle assembly"/>
    <property type="evidence" value="ECO:0007669"/>
    <property type="project" value="TreeGrafter"/>
</dbReference>
<reference evidence="2" key="1">
    <citation type="submission" date="2025-08" db="UniProtKB">
        <authorList>
            <consortium name="Ensembl"/>
        </authorList>
    </citation>
    <scope>IDENTIFICATION</scope>
</reference>
<organism evidence="2 3">
    <name type="scientific">Cyprinodon variegatus</name>
    <name type="common">Sheepshead minnow</name>
    <dbReference type="NCBI Taxonomy" id="28743"/>
    <lineage>
        <taxon>Eukaryota</taxon>
        <taxon>Metazoa</taxon>
        <taxon>Chordata</taxon>
        <taxon>Craniata</taxon>
        <taxon>Vertebrata</taxon>
        <taxon>Euteleostomi</taxon>
        <taxon>Actinopterygii</taxon>
        <taxon>Neopterygii</taxon>
        <taxon>Teleostei</taxon>
        <taxon>Neoteleostei</taxon>
        <taxon>Acanthomorphata</taxon>
        <taxon>Ovalentaria</taxon>
        <taxon>Atherinomorphae</taxon>
        <taxon>Cyprinodontiformes</taxon>
        <taxon>Cyprinodontidae</taxon>
        <taxon>Cyprinodon</taxon>
    </lineage>
</organism>
<feature type="region of interest" description="Disordered" evidence="1">
    <location>
        <begin position="145"/>
        <end position="176"/>
    </location>
</feature>
<feature type="compositionally biased region" description="Basic residues" evidence="1">
    <location>
        <begin position="254"/>
        <end position="265"/>
    </location>
</feature>
<dbReference type="GO" id="GO:0031593">
    <property type="term" value="F:polyubiquitin modification-dependent protein binding"/>
    <property type="evidence" value="ECO:0007669"/>
    <property type="project" value="TreeGrafter"/>
</dbReference>
<dbReference type="Pfam" id="PF21125">
    <property type="entry name" value="MPN_2A_DUB_like"/>
    <property type="match status" value="1"/>
</dbReference>
<dbReference type="Ensembl" id="ENSCVAT00000025698.1">
    <property type="protein sequence ID" value="ENSCVAP00000017137.1"/>
    <property type="gene ID" value="ENSCVAG00000020355.1"/>
</dbReference>
<feature type="region of interest" description="Disordered" evidence="1">
    <location>
        <begin position="222"/>
        <end position="265"/>
    </location>
</feature>
<evidence type="ECO:0000313" key="3">
    <source>
        <dbReference type="Proteomes" id="UP000265020"/>
    </source>
</evidence>
<dbReference type="PANTHER" id="PTHR31728:SF2">
    <property type="entry name" value="BRCA1-A COMPLEX SUBUNIT ABRAXAS 1"/>
    <property type="match status" value="1"/>
</dbReference>
<dbReference type="GO" id="GO:0008608">
    <property type="term" value="P:attachment of spindle microtubules to kinetochore"/>
    <property type="evidence" value="ECO:0007669"/>
    <property type="project" value="TreeGrafter"/>
</dbReference>
<dbReference type="GO" id="GO:0005634">
    <property type="term" value="C:nucleus"/>
    <property type="evidence" value="ECO:0007669"/>
    <property type="project" value="TreeGrafter"/>
</dbReference>
<dbReference type="PANTHER" id="PTHR31728">
    <property type="entry name" value="ABRAXAS FAMILY MEMBER"/>
    <property type="match status" value="1"/>
</dbReference>
<dbReference type="GeneTree" id="ENSGT00530000063424"/>
<sequence>CPGTATLSFDVQDSVVGWYRQRRNSEQHMTFREKLVHEKLKAVLQNPHMIFFLLTSSRVTQTDSTHRMEYSAFTSCSRLQPHHEETPFFSPIGLLREVEEINKMNESLQEELQVRSMKEPEKVEESERSVKELQLEVSALRRRLRARQQGSAGGGAEEQQSLAGGKTRRRRLQLSGLRRPSSLAVFTGDAQPRRNQLLLEAVRALLGSAPLFLTQTLDLQAVPVPDKTASPQNAEDTEQEESRGKRQREELQGRGRKRRRSSSPS</sequence>
<dbReference type="Proteomes" id="UP000265020">
    <property type="component" value="Unassembled WGS sequence"/>
</dbReference>